<dbReference type="AlphaFoldDB" id="A0A381VLR5"/>
<dbReference type="Gene3D" id="3.90.10.10">
    <property type="entry name" value="Cytochrome C3"/>
    <property type="match status" value="1"/>
</dbReference>
<reference evidence="2" key="1">
    <citation type="submission" date="2018-05" db="EMBL/GenBank/DDBJ databases">
        <authorList>
            <person name="Lanie J.A."/>
            <person name="Ng W.-L."/>
            <person name="Kazmierczak K.M."/>
            <person name="Andrzejewski T.M."/>
            <person name="Davidsen T.M."/>
            <person name="Wayne K.J."/>
            <person name="Tettelin H."/>
            <person name="Glass J.I."/>
            <person name="Rusch D."/>
            <person name="Podicherti R."/>
            <person name="Tsui H.-C.T."/>
            <person name="Winkler M.E."/>
        </authorList>
    </citation>
    <scope>NUCLEOTIDE SEQUENCE</scope>
</reference>
<protein>
    <submittedName>
        <fullName evidence="2">Uncharacterized protein</fullName>
    </submittedName>
</protein>
<dbReference type="InterPro" id="IPR051829">
    <property type="entry name" value="Multiheme_Cytochr_ET"/>
</dbReference>
<organism evidence="2">
    <name type="scientific">marine metagenome</name>
    <dbReference type="NCBI Taxonomy" id="408172"/>
    <lineage>
        <taxon>unclassified sequences</taxon>
        <taxon>metagenomes</taxon>
        <taxon>ecological metagenomes</taxon>
    </lineage>
</organism>
<dbReference type="SUPFAM" id="SSF48695">
    <property type="entry name" value="Multiheme cytochromes"/>
    <property type="match status" value="2"/>
</dbReference>
<evidence type="ECO:0000313" key="2">
    <source>
        <dbReference type="EMBL" id="SVA40991.1"/>
    </source>
</evidence>
<name>A0A381VLR5_9ZZZZ</name>
<accession>A0A381VLR5</accession>
<dbReference type="PANTHER" id="PTHR35038:SF8">
    <property type="entry name" value="C-TYPE POLYHEME CYTOCHROME OMCC"/>
    <property type="match status" value="1"/>
</dbReference>
<dbReference type="PANTHER" id="PTHR35038">
    <property type="entry name" value="DISSIMILATORY SULFITE REDUCTASE SIRA"/>
    <property type="match status" value="1"/>
</dbReference>
<dbReference type="EMBL" id="UINC01009132">
    <property type="protein sequence ID" value="SVA40991.1"/>
    <property type="molecule type" value="Genomic_DNA"/>
</dbReference>
<dbReference type="InterPro" id="IPR036280">
    <property type="entry name" value="Multihaem_cyt_sf"/>
</dbReference>
<gene>
    <name evidence="2" type="ORF">METZ01_LOCUS93845</name>
</gene>
<proteinExistence type="predicted"/>
<evidence type="ECO:0000256" key="1">
    <source>
        <dbReference type="ARBA" id="ARBA00022729"/>
    </source>
</evidence>
<sequence length="726" mass="80713">MNKILCMGVALLGIFITSLSLSFAQSEKHNQTQSFQSYLEQAQTSSSSEPYFAQISKEFNEVSVTAVLPDYPWVRVSDYRGYLSEKCVSCHRGISEIGKSHPLSFGCTVCHGGNGNSDIKEVAHKTLIYDPEAGTGKRNPSSFSVVDKTCGQAYCHSGHPQKDRNHIERVKKSMMGTLAGMISGLRYQWGAQGDRKANYGVRAIQDKDGDLPSHEGAVSKLKALPFFSDGEVGSSIGGRLVSHHIGDRILKDKCFQCHIDSPGKPESFRSQGCASCHFTYSKDGLYKGGDPNISRVELGHPQKHRMTTLTPDLICRQCHQGFQEPQSDISIQNDLSDGIMEKTSIDYFPGSGKIMQDVHSKAGLDCVDCHTQFDIMGDGNIYSKQHQAVEVRCETCHGDADTRPLIEQVKDPMDRVIRLARSYTEWSNSIGDWMVLSSRKRKLSNVKVKEGRIVTLGKRTGNIYPIPLTADAPENHNIPGHKNKLECTSCHSQWVPNCKGCHSTFMSGRVEMNKSLTYDAKKKFDVESPSLMLGPRGKVVPMITPERRFLNIFDEQGKFVPVIRESGDAAGIYREWSFTNPHGYSGGRLAYAMNPHSTGKKVRSCASCHMSSRVLGLGEGDIYIGLNSSGKDDTVLPLVRTDIISGRSQLAPKARLTMRGEPLAGISQPSARLFNQEEINRILKVGNCLPCHEQYDDPIYQDMRKSYLFEKTIDHRNLRTRILSQQ</sequence>
<keyword evidence="1" id="KW-0732">Signal</keyword>